<dbReference type="Proteomes" id="UP000515598">
    <property type="component" value="Chromosome"/>
</dbReference>
<dbReference type="InterPro" id="IPR050708">
    <property type="entry name" value="T6SS_VgrG/RHS"/>
</dbReference>
<dbReference type="InterPro" id="IPR022385">
    <property type="entry name" value="Rhs_assc_core"/>
</dbReference>
<dbReference type="PANTHER" id="PTHR32305">
    <property type="match status" value="1"/>
</dbReference>
<feature type="chain" id="PRO_5043824739" description="Teneurin-like YD-shell domain-containing protein" evidence="2">
    <location>
        <begin position="30"/>
        <end position="315"/>
    </location>
</feature>
<dbReference type="Gene3D" id="2.180.10.10">
    <property type="entry name" value="RHS repeat-associated core"/>
    <property type="match status" value="1"/>
</dbReference>
<dbReference type="InterPro" id="IPR056823">
    <property type="entry name" value="TEN-like_YD-shell"/>
</dbReference>
<feature type="domain" description="Teneurin-like YD-shell" evidence="3">
    <location>
        <begin position="30"/>
        <end position="129"/>
    </location>
</feature>
<dbReference type="AlphaFoldDB" id="A0AAX1IGC3"/>
<organism evidence="4 5">
    <name type="scientific">Stenotrophomonas maltophilia</name>
    <name type="common">Pseudomonas maltophilia</name>
    <name type="synonym">Xanthomonas maltophilia</name>
    <dbReference type="NCBI Taxonomy" id="40324"/>
    <lineage>
        <taxon>Bacteria</taxon>
        <taxon>Pseudomonadati</taxon>
        <taxon>Pseudomonadota</taxon>
        <taxon>Gammaproteobacteria</taxon>
        <taxon>Lysobacterales</taxon>
        <taxon>Lysobacteraceae</taxon>
        <taxon>Stenotrophomonas</taxon>
        <taxon>Stenotrophomonas maltophilia group</taxon>
    </lineage>
</organism>
<proteinExistence type="predicted"/>
<dbReference type="Pfam" id="PF25023">
    <property type="entry name" value="TEN_YD-shell"/>
    <property type="match status" value="1"/>
</dbReference>
<keyword evidence="1" id="KW-0677">Repeat</keyword>
<evidence type="ECO:0000313" key="4">
    <source>
        <dbReference type="EMBL" id="QNG78035.1"/>
    </source>
</evidence>
<name>A0AAX1IGC3_STEMA</name>
<dbReference type="NCBIfam" id="TIGR03696">
    <property type="entry name" value="Rhs_assc_core"/>
    <property type="match status" value="1"/>
</dbReference>
<reference evidence="4 5" key="1">
    <citation type="submission" date="2020-08" db="EMBL/GenBank/DDBJ databases">
        <title>Phenotypic and transcriptomic analysis of seven clinical Stenotrophomonas maltophilia isolates identify a small set of shared and commonly regulated genes involved in biofilm lifestyle.</title>
        <authorList>
            <person name="Alio I."/>
            <person name="Gudzuhn M."/>
            <person name="Streit W."/>
        </authorList>
    </citation>
    <scope>NUCLEOTIDE SEQUENCE [LARGE SCALE GENOMIC DNA]</scope>
    <source>
        <strain evidence="4 5">UHH_SKK55</strain>
    </source>
</reference>
<accession>A0AAX1IGC3</accession>
<evidence type="ECO:0000256" key="1">
    <source>
        <dbReference type="ARBA" id="ARBA00022737"/>
    </source>
</evidence>
<feature type="signal peptide" evidence="2">
    <location>
        <begin position="1"/>
        <end position="29"/>
    </location>
</feature>
<protein>
    <recommendedName>
        <fullName evidence="3">Teneurin-like YD-shell domain-containing protein</fullName>
    </recommendedName>
</protein>
<gene>
    <name evidence="4" type="ORF">GPNADHDJ_02249</name>
</gene>
<dbReference type="EMBL" id="CP060025">
    <property type="protein sequence ID" value="QNG78035.1"/>
    <property type="molecule type" value="Genomic_DNA"/>
</dbReference>
<dbReference type="RefSeq" id="WP_428999642.1">
    <property type="nucleotide sequence ID" value="NZ_CP040433.1"/>
</dbReference>
<evidence type="ECO:0000313" key="5">
    <source>
        <dbReference type="Proteomes" id="UP000515598"/>
    </source>
</evidence>
<keyword evidence="2" id="KW-0732">Signal</keyword>
<dbReference type="PANTHER" id="PTHR32305:SF15">
    <property type="entry name" value="PROTEIN RHSA-RELATED"/>
    <property type="match status" value="1"/>
</dbReference>
<sequence>MNTRKTMRAPKWLAAIAMAVVTFVGTATAQTVTYIHTDALGSPVAETDASGNVIKRYAYEPYGAVVGGEVTDGPGYTGHVSDAATGLSYMQQRYMDPQLGAFLSVDPVTAQGKGDMRLFNRYAYAFNNPYTFDDPDGRCPSCDRFGDAFAKEPQAFDHPGFTVPAAIVAAAMAAPVVWEMGMAAMANPATTTAIVGEVGAAAGVTGVGANQAVGKAAERLAAKELVAEGNKILGSQVGARTSSGLRVIDHLVETPSGKVMGVEVKAGNGVRNSAQLTKDAKMATEGAVLTGKNAPEALRGQRMIIETVERRYPNK</sequence>
<evidence type="ECO:0000259" key="3">
    <source>
        <dbReference type="Pfam" id="PF25023"/>
    </source>
</evidence>
<evidence type="ECO:0000256" key="2">
    <source>
        <dbReference type="SAM" id="SignalP"/>
    </source>
</evidence>